<dbReference type="InterPro" id="IPR050245">
    <property type="entry name" value="PrsA_foldase"/>
</dbReference>
<evidence type="ECO:0000256" key="3">
    <source>
        <dbReference type="ARBA" id="ARBA00013194"/>
    </source>
</evidence>
<keyword evidence="11" id="KW-1185">Reference proteome</keyword>
<keyword evidence="5 8" id="KW-0697">Rotamase</keyword>
<dbReference type="EC" id="5.2.1.8" evidence="3"/>
<evidence type="ECO:0000313" key="10">
    <source>
        <dbReference type="EMBL" id="MEX1662069.1"/>
    </source>
</evidence>
<evidence type="ECO:0000256" key="2">
    <source>
        <dbReference type="ARBA" id="ARBA00007656"/>
    </source>
</evidence>
<dbReference type="PROSITE" id="PS01096">
    <property type="entry name" value="PPIC_PPIASE_1"/>
    <property type="match status" value="1"/>
</dbReference>
<dbReference type="RefSeq" id="WP_368391943.1">
    <property type="nucleotide sequence ID" value="NZ_JBFRYC010000005.1"/>
</dbReference>
<evidence type="ECO:0000256" key="6">
    <source>
        <dbReference type="ARBA" id="ARBA00030642"/>
    </source>
</evidence>
<dbReference type="InterPro" id="IPR027304">
    <property type="entry name" value="Trigger_fact/SurA_dom_sf"/>
</dbReference>
<name>A0ABV3TL53_9RHOB</name>
<dbReference type="GO" id="GO:0016853">
    <property type="term" value="F:isomerase activity"/>
    <property type="evidence" value="ECO:0007669"/>
    <property type="project" value="UniProtKB-KW"/>
</dbReference>
<organism evidence="10 11">
    <name type="scientific">Thioclava arctica</name>
    <dbReference type="NCBI Taxonomy" id="3238301"/>
    <lineage>
        <taxon>Bacteria</taxon>
        <taxon>Pseudomonadati</taxon>
        <taxon>Pseudomonadota</taxon>
        <taxon>Alphaproteobacteria</taxon>
        <taxon>Rhodobacterales</taxon>
        <taxon>Paracoccaceae</taxon>
        <taxon>Thioclava</taxon>
    </lineage>
</organism>
<dbReference type="PROSITE" id="PS50198">
    <property type="entry name" value="PPIC_PPIASE_2"/>
    <property type="match status" value="1"/>
</dbReference>
<sequence>MNKPLFPDVVVNGQIIPSTAIAAETQNHEGPRDKPGIAWRKAANALAVRALLLQEAARRGIDPDPQEVGPGQTETEDEALIRGLLEAAIDVPAPDEDTIRLEWERDPTRFRAPPLWEAAHILVACDPRHEDIRDIAEKRARDLAAKVIAKPKSFAHVAKENSDCSSRGEGGFLGQLGPGDTVPEFEAVLRRLNVGEITAEPVLSRFGWHIIRLDAAAEGVPLPYDAVRPRIAEAMEKAAWTVGARDFIAELAAAAEISGAELRTG</sequence>
<evidence type="ECO:0000256" key="5">
    <source>
        <dbReference type="ARBA" id="ARBA00023110"/>
    </source>
</evidence>
<dbReference type="InterPro" id="IPR046357">
    <property type="entry name" value="PPIase_dom_sf"/>
</dbReference>
<protein>
    <recommendedName>
        <fullName evidence="4">Parvulin-like PPIase</fullName>
        <ecNumber evidence="3">5.2.1.8</ecNumber>
    </recommendedName>
    <alternativeName>
        <fullName evidence="6">Peptidyl-prolyl cis-trans isomerase plp</fullName>
    </alternativeName>
    <alternativeName>
        <fullName evidence="7">Rotamase plp</fullName>
    </alternativeName>
</protein>
<evidence type="ECO:0000256" key="7">
    <source>
        <dbReference type="ARBA" id="ARBA00031484"/>
    </source>
</evidence>
<dbReference type="PANTHER" id="PTHR47245">
    <property type="entry name" value="PEPTIDYLPROLYL ISOMERASE"/>
    <property type="match status" value="1"/>
</dbReference>
<proteinExistence type="inferred from homology"/>
<evidence type="ECO:0000256" key="8">
    <source>
        <dbReference type="PROSITE-ProRule" id="PRU00278"/>
    </source>
</evidence>
<dbReference type="SUPFAM" id="SSF109998">
    <property type="entry name" value="Triger factor/SurA peptide-binding domain-like"/>
    <property type="match status" value="1"/>
</dbReference>
<comment type="caution">
    <text evidence="10">The sequence shown here is derived from an EMBL/GenBank/DDBJ whole genome shotgun (WGS) entry which is preliminary data.</text>
</comment>
<comment type="similarity">
    <text evidence="2">Belongs to the PpiC/parvulin rotamase family.</text>
</comment>
<reference evidence="10 11" key="1">
    <citation type="journal article" date="2011" name="Int. J. Syst. Evol. Microbiol.">
        <title>Zhongshania antarctica gen. nov., sp. nov. and Zhongshania guokunii sp. nov., gammaproteobacteria respectively isolated from coastal attached (fast) ice and surface seawater of the Antarctic.</title>
        <authorList>
            <person name="Li H.J."/>
            <person name="Zhang X.Y."/>
            <person name="Chen C.X."/>
            <person name="Zhang Y.J."/>
            <person name="Gao Z.M."/>
            <person name="Yu Y."/>
            <person name="Chen X.L."/>
            <person name="Chen B."/>
            <person name="Zhang Y.Z."/>
        </authorList>
    </citation>
    <scope>NUCLEOTIDE SEQUENCE [LARGE SCALE GENOMIC DNA]</scope>
    <source>
        <strain evidence="10 11">15-R06ZXC-3</strain>
    </source>
</reference>
<dbReference type="Proteomes" id="UP001557465">
    <property type="component" value="Unassembled WGS sequence"/>
</dbReference>
<evidence type="ECO:0000256" key="4">
    <source>
        <dbReference type="ARBA" id="ARBA00018370"/>
    </source>
</evidence>
<evidence type="ECO:0000259" key="9">
    <source>
        <dbReference type="PROSITE" id="PS50198"/>
    </source>
</evidence>
<gene>
    <name evidence="10" type="ORF">AB4874_10465</name>
</gene>
<dbReference type="PANTHER" id="PTHR47245:SF2">
    <property type="entry name" value="PEPTIDYL-PROLYL CIS-TRANS ISOMERASE HP_0175-RELATED"/>
    <property type="match status" value="1"/>
</dbReference>
<dbReference type="Gene3D" id="3.10.50.40">
    <property type="match status" value="1"/>
</dbReference>
<dbReference type="InterPro" id="IPR023058">
    <property type="entry name" value="PPIase_PpiC_CS"/>
</dbReference>
<evidence type="ECO:0000256" key="1">
    <source>
        <dbReference type="ARBA" id="ARBA00000971"/>
    </source>
</evidence>
<feature type="domain" description="PpiC" evidence="9">
    <location>
        <begin position="113"/>
        <end position="215"/>
    </location>
</feature>
<dbReference type="SUPFAM" id="SSF54534">
    <property type="entry name" value="FKBP-like"/>
    <property type="match status" value="1"/>
</dbReference>
<accession>A0ABV3TL53</accession>
<keyword evidence="8 10" id="KW-0413">Isomerase</keyword>
<dbReference type="Pfam" id="PF00639">
    <property type="entry name" value="Rotamase"/>
    <property type="match status" value="1"/>
</dbReference>
<evidence type="ECO:0000313" key="11">
    <source>
        <dbReference type="Proteomes" id="UP001557465"/>
    </source>
</evidence>
<dbReference type="EMBL" id="JBFRYC010000005">
    <property type="protein sequence ID" value="MEX1662069.1"/>
    <property type="molecule type" value="Genomic_DNA"/>
</dbReference>
<comment type="catalytic activity">
    <reaction evidence="1">
        <text>[protein]-peptidylproline (omega=180) = [protein]-peptidylproline (omega=0)</text>
        <dbReference type="Rhea" id="RHEA:16237"/>
        <dbReference type="Rhea" id="RHEA-COMP:10747"/>
        <dbReference type="Rhea" id="RHEA-COMP:10748"/>
        <dbReference type="ChEBI" id="CHEBI:83833"/>
        <dbReference type="ChEBI" id="CHEBI:83834"/>
        <dbReference type="EC" id="5.2.1.8"/>
    </reaction>
</comment>
<dbReference type="InterPro" id="IPR000297">
    <property type="entry name" value="PPIase_PpiC"/>
</dbReference>